<dbReference type="EMBL" id="POQS01000006">
    <property type="protein sequence ID" value="PND31580.1"/>
    <property type="molecule type" value="Genomic_DNA"/>
</dbReference>
<accession>A0A2N8KDP7</accession>
<dbReference type="AlphaFoldDB" id="A0A2N8KDP7"/>
<proteinExistence type="predicted"/>
<protein>
    <submittedName>
        <fullName evidence="1">Uncharacterized protein</fullName>
    </submittedName>
</protein>
<keyword evidence="2" id="KW-1185">Reference proteome</keyword>
<name>A0A2N8KDP7_9BURK</name>
<evidence type="ECO:0000313" key="1">
    <source>
        <dbReference type="EMBL" id="PND31580.1"/>
    </source>
</evidence>
<dbReference type="Proteomes" id="UP000235994">
    <property type="component" value="Unassembled WGS sequence"/>
</dbReference>
<organism evidence="1 2">
    <name type="scientific">Achromobacter pulmonis</name>
    <dbReference type="NCBI Taxonomy" id="1389932"/>
    <lineage>
        <taxon>Bacteria</taxon>
        <taxon>Pseudomonadati</taxon>
        <taxon>Pseudomonadota</taxon>
        <taxon>Betaproteobacteria</taxon>
        <taxon>Burkholderiales</taxon>
        <taxon>Alcaligenaceae</taxon>
        <taxon>Achromobacter</taxon>
    </lineage>
</organism>
<dbReference type="RefSeq" id="WP_102774674.1">
    <property type="nucleotide sequence ID" value="NZ_POQS01000006.1"/>
</dbReference>
<evidence type="ECO:0000313" key="2">
    <source>
        <dbReference type="Proteomes" id="UP000235994"/>
    </source>
</evidence>
<gene>
    <name evidence="1" type="ORF">C1I89_22340</name>
</gene>
<reference evidence="1 2" key="1">
    <citation type="submission" date="2018-01" db="EMBL/GenBank/DDBJ databases">
        <title>The draft genome of an aniline degradation strain ANB-1.</title>
        <authorList>
            <person name="Zhang L."/>
            <person name="Jiang J."/>
        </authorList>
    </citation>
    <scope>NUCLEOTIDE SEQUENCE [LARGE SCALE GENOMIC DNA]</scope>
    <source>
        <strain evidence="1 2">ANB-1</strain>
    </source>
</reference>
<sequence>MTENPFGDDDAASTSEKRQFLVLLSAGKDSLSMTQAIVQNIKKDVDPKSNPLWIDSKGIGILVETELVAASIWNRAIAGLDHERSEALKDMLILEVGQDWMARKDAPATHWLTTHVGSPRLVPRDQLRRR</sequence>
<comment type="caution">
    <text evidence="1">The sequence shown here is derived from an EMBL/GenBank/DDBJ whole genome shotgun (WGS) entry which is preliminary data.</text>
</comment>